<reference evidence="2 3" key="1">
    <citation type="submission" date="2016-07" db="EMBL/GenBank/DDBJ databases">
        <title>Pervasive Adenine N6-methylation of Active Genes in Fungi.</title>
        <authorList>
            <consortium name="DOE Joint Genome Institute"/>
            <person name="Mondo S.J."/>
            <person name="Dannebaum R.O."/>
            <person name="Kuo R.C."/>
            <person name="Labutti K."/>
            <person name="Haridas S."/>
            <person name="Kuo A."/>
            <person name="Salamov A."/>
            <person name="Ahrendt S.R."/>
            <person name="Lipzen A."/>
            <person name="Sullivan W."/>
            <person name="Andreopoulos W.B."/>
            <person name="Clum A."/>
            <person name="Lindquist E."/>
            <person name="Daum C."/>
            <person name="Ramamoorthy G.K."/>
            <person name="Gryganskyi A."/>
            <person name="Culley D."/>
            <person name="Magnuson J.K."/>
            <person name="James T.Y."/>
            <person name="O'Malley M.A."/>
            <person name="Stajich J.E."/>
            <person name="Spatafora J.W."/>
            <person name="Visel A."/>
            <person name="Grigoriev I.V."/>
        </authorList>
    </citation>
    <scope>NUCLEOTIDE SEQUENCE [LARGE SCALE GENOMIC DNA]</scope>
    <source>
        <strain evidence="2 3">CBS 115471</strain>
    </source>
</reference>
<evidence type="ECO:0008006" key="4">
    <source>
        <dbReference type="Google" id="ProtNLM"/>
    </source>
</evidence>
<keyword evidence="3" id="KW-1185">Reference proteome</keyword>
<evidence type="ECO:0000313" key="2">
    <source>
        <dbReference type="EMBL" id="ORY15215.1"/>
    </source>
</evidence>
<dbReference type="Proteomes" id="UP000193144">
    <property type="component" value="Unassembled WGS sequence"/>
</dbReference>
<dbReference type="EMBL" id="MCFA01000027">
    <property type="protein sequence ID" value="ORY15215.1"/>
    <property type="molecule type" value="Genomic_DNA"/>
</dbReference>
<evidence type="ECO:0000256" key="1">
    <source>
        <dbReference type="SAM" id="MobiDB-lite"/>
    </source>
</evidence>
<sequence length="905" mass="102305">MDTPSAVLSLAEFQTWLQVHKAIPKYNCATEARLPLPWFDLDLEGISACLKDIKDLAEKILRGAPEDDGELRRLHRAFEGLRHVERGPPIAAALIGAQGAGKSLATNALFDIDGLSLTGADGAACTSVIVKYAQYPGDSDQTGERQFLAEHARCYFFYQNEDEDTEDEDEIKKAKPLRYDESDRRLKDTAEDVFTTLFGSREKFLETWSSRTFRSGEFVRLCQLKCTQAIQEKNVNSERIATYVGKDPKDLLRQIKPFLTKVRDEVSLWPLVDSVTVRFHHPLLEQGVVIIDLPGYGDTNLFRTRHADEVKSTVDVEFILADTIRIASDDMVINSARQAILMHGSSCVKLVATKIDAISDNQMSQCSGSCYDPIKARIHIADDEATQAEEDDDAVKGDQIAKYKMHLERQLKQRKIEERAADISRELAIKLQGREKDDVPSCYHLSAADYMKWIKRDKILFRDQPALSPQMTGIPSLRQFLFALPAQKNLDSYTAHINVVVPALLENVKRVVTECDRDVGFRNLADEFDRVRDKNMKMLDFELKKLLREACDEGLVKWREQCEVCKEQVDGKLKKTWFMLKGPTFNKILKGRGVVLKGTSRARGLEDGCDWNLELAGILAPGFKNWFLVQSEVLKRLRCAIPRALDAIYVKLLGTMNNSAANLGTVEKAKKKWKPFRDRVQAKISVLVDRIEESQTQLFRRGTMEDANQNSVISSITDPLFDDVFAATPEIRPGNGKYKKYVTPRIQFKKDRMKTLFLEPDNHFVDQVINTFQTTVDKTMEDLVDEHLKDINELMAGFSSYLRDQAPITYVVSLTGKAIRSELQEILPVLHEKTKELQKLLPAVIKAEGGSHYTPSTDTLDTIPSGSGLSFYMKQASNRKTGNTSIANKRKIKTEPGTAKKSKLY</sequence>
<dbReference type="Gene3D" id="3.40.50.300">
    <property type="entry name" value="P-loop containing nucleotide triphosphate hydrolases"/>
    <property type="match status" value="1"/>
</dbReference>
<dbReference type="STRING" id="1231657.A0A1Y1ZZL3"/>
<organism evidence="2 3">
    <name type="scientific">Clohesyomyces aquaticus</name>
    <dbReference type="NCBI Taxonomy" id="1231657"/>
    <lineage>
        <taxon>Eukaryota</taxon>
        <taxon>Fungi</taxon>
        <taxon>Dikarya</taxon>
        <taxon>Ascomycota</taxon>
        <taxon>Pezizomycotina</taxon>
        <taxon>Dothideomycetes</taxon>
        <taxon>Pleosporomycetidae</taxon>
        <taxon>Pleosporales</taxon>
        <taxon>Lindgomycetaceae</taxon>
        <taxon>Clohesyomyces</taxon>
    </lineage>
</organism>
<name>A0A1Y1ZZL3_9PLEO</name>
<dbReference type="PANTHER" id="PTHR36681">
    <property type="entry name" value="NUCLEAR GTPASE, GERMINAL CENTER-ASSOCIATED, TANDEM DUPLICATE 3"/>
    <property type="match status" value="1"/>
</dbReference>
<dbReference type="AlphaFoldDB" id="A0A1Y1ZZL3"/>
<dbReference type="InterPro" id="IPR027417">
    <property type="entry name" value="P-loop_NTPase"/>
</dbReference>
<evidence type="ECO:0000313" key="3">
    <source>
        <dbReference type="Proteomes" id="UP000193144"/>
    </source>
</evidence>
<accession>A0A1Y1ZZL3</accession>
<dbReference type="CDD" id="cd00882">
    <property type="entry name" value="Ras_like_GTPase"/>
    <property type="match status" value="1"/>
</dbReference>
<dbReference type="OrthoDB" id="3598281at2759"/>
<dbReference type="PANTHER" id="PTHR36681:SF3">
    <property type="entry name" value="NUCLEAR GTPASE, GERMINAL CENTER-ASSOCIATED, TANDEM DUPLICATE 3"/>
    <property type="match status" value="1"/>
</dbReference>
<protein>
    <recommendedName>
        <fullName evidence="4">P-loop containing nucleoside triphosphate hydrolase protein</fullName>
    </recommendedName>
</protein>
<gene>
    <name evidence="2" type="ORF">BCR34DRAFT_478262</name>
</gene>
<proteinExistence type="predicted"/>
<dbReference type="SUPFAM" id="SSF52540">
    <property type="entry name" value="P-loop containing nucleoside triphosphate hydrolases"/>
    <property type="match status" value="1"/>
</dbReference>
<comment type="caution">
    <text evidence="2">The sequence shown here is derived from an EMBL/GenBank/DDBJ whole genome shotgun (WGS) entry which is preliminary data.</text>
</comment>
<feature type="region of interest" description="Disordered" evidence="1">
    <location>
        <begin position="880"/>
        <end position="905"/>
    </location>
</feature>